<evidence type="ECO:0000256" key="3">
    <source>
        <dbReference type="ARBA" id="ARBA00022737"/>
    </source>
</evidence>
<feature type="repeat" description="WD" evidence="4">
    <location>
        <begin position="308"/>
        <end position="349"/>
    </location>
</feature>
<evidence type="ECO:0000256" key="2">
    <source>
        <dbReference type="ARBA" id="ARBA00022574"/>
    </source>
</evidence>
<accession>A0A7I8W970</accession>
<dbReference type="InterPro" id="IPR001680">
    <property type="entry name" value="WD40_rpt"/>
</dbReference>
<dbReference type="PROSITE" id="PS50294">
    <property type="entry name" value="WD_REPEATS_REGION"/>
    <property type="match status" value="2"/>
</dbReference>
<sequence>MDTISKLKNLSLSSKVSVSLEVPDEDYVLHIDSQPVKEYGASAKVAASSSNKTVCVYRRNDLILQKSYGNFDKVIVDVKFIKNDWNLLYAASKDGRIRGFDLRCKEDAVVSFDSDEINQLITCFDIDCSGRLICAGTDKLNDPDEEDTVHLIFWDARKPQILGAYSDGHDDDITQVKFHPENKDILASGSTDGLVNIFNVSEASEDDALQMTLNTESSVAEIDWTGDKSDRLYCLTHTESLLVWESNEWDCIRKIQDIREETKKYSINYAITLVQVDGHQTLVAGTDRGNFHLFSLDDDKLDHLTGLELGHSDIVRCAKYDSEDQSLLTGGEDSLLCLWDHSVKSATETTRSKKLRKSTSVKTRPYSGRPSKR</sequence>
<gene>
    <name evidence="6" type="ORF">DGYR_LOCUS12161</name>
</gene>
<dbReference type="EMBL" id="CAJFCJ010000022">
    <property type="protein sequence ID" value="CAD5124650.1"/>
    <property type="molecule type" value="Genomic_DNA"/>
</dbReference>
<evidence type="ECO:0000256" key="1">
    <source>
        <dbReference type="ARBA" id="ARBA00021125"/>
    </source>
</evidence>
<keyword evidence="7" id="KW-1185">Reference proteome</keyword>
<dbReference type="SMART" id="SM00320">
    <property type="entry name" value="WD40"/>
    <property type="match status" value="4"/>
</dbReference>
<feature type="region of interest" description="Disordered" evidence="5">
    <location>
        <begin position="348"/>
        <end position="373"/>
    </location>
</feature>
<dbReference type="Proteomes" id="UP000549394">
    <property type="component" value="Unassembled WGS sequence"/>
</dbReference>
<organism evidence="6 7">
    <name type="scientific">Dimorphilus gyrociliatus</name>
    <dbReference type="NCBI Taxonomy" id="2664684"/>
    <lineage>
        <taxon>Eukaryota</taxon>
        <taxon>Metazoa</taxon>
        <taxon>Spiralia</taxon>
        <taxon>Lophotrochozoa</taxon>
        <taxon>Annelida</taxon>
        <taxon>Polychaeta</taxon>
        <taxon>Polychaeta incertae sedis</taxon>
        <taxon>Dinophilidae</taxon>
        <taxon>Dimorphilus</taxon>
    </lineage>
</organism>
<dbReference type="Pfam" id="PF00400">
    <property type="entry name" value="WD40"/>
    <property type="match status" value="2"/>
</dbReference>
<protein>
    <recommendedName>
        <fullName evidence="1">WD repeat-containing protein 89</fullName>
    </recommendedName>
</protein>
<dbReference type="InterPro" id="IPR039328">
    <property type="entry name" value="WDR89"/>
</dbReference>
<dbReference type="SUPFAM" id="SSF50978">
    <property type="entry name" value="WD40 repeat-like"/>
    <property type="match status" value="1"/>
</dbReference>
<evidence type="ECO:0000313" key="7">
    <source>
        <dbReference type="Proteomes" id="UP000549394"/>
    </source>
</evidence>
<dbReference type="OrthoDB" id="25131at2759"/>
<dbReference type="Gene3D" id="2.130.10.10">
    <property type="entry name" value="YVTN repeat-like/Quinoprotein amine dehydrogenase"/>
    <property type="match status" value="2"/>
</dbReference>
<dbReference type="PANTHER" id="PTHR22889:SF0">
    <property type="entry name" value="WD REPEAT-CONTAINING PROTEIN 89"/>
    <property type="match status" value="1"/>
</dbReference>
<dbReference type="PROSITE" id="PS50082">
    <property type="entry name" value="WD_REPEATS_2"/>
    <property type="match status" value="2"/>
</dbReference>
<name>A0A7I8W970_9ANNE</name>
<dbReference type="InterPro" id="IPR036322">
    <property type="entry name" value="WD40_repeat_dom_sf"/>
</dbReference>
<evidence type="ECO:0000256" key="4">
    <source>
        <dbReference type="PROSITE-ProRule" id="PRU00221"/>
    </source>
</evidence>
<evidence type="ECO:0000256" key="5">
    <source>
        <dbReference type="SAM" id="MobiDB-lite"/>
    </source>
</evidence>
<keyword evidence="3" id="KW-0677">Repeat</keyword>
<dbReference type="PANTHER" id="PTHR22889">
    <property type="entry name" value="WD REPEAT-CONTAINING PROTEIN 89"/>
    <property type="match status" value="1"/>
</dbReference>
<proteinExistence type="predicted"/>
<keyword evidence="2 4" id="KW-0853">WD repeat</keyword>
<dbReference type="AlphaFoldDB" id="A0A7I8W970"/>
<reference evidence="6 7" key="1">
    <citation type="submission" date="2020-08" db="EMBL/GenBank/DDBJ databases">
        <authorList>
            <person name="Hejnol A."/>
        </authorList>
    </citation>
    <scope>NUCLEOTIDE SEQUENCE [LARGE SCALE GENOMIC DNA]</scope>
</reference>
<feature type="repeat" description="WD" evidence="4">
    <location>
        <begin position="166"/>
        <end position="208"/>
    </location>
</feature>
<comment type="caution">
    <text evidence="6">The sequence shown here is derived from an EMBL/GenBank/DDBJ whole genome shotgun (WGS) entry which is preliminary data.</text>
</comment>
<dbReference type="InterPro" id="IPR015943">
    <property type="entry name" value="WD40/YVTN_repeat-like_dom_sf"/>
</dbReference>
<evidence type="ECO:0000313" key="6">
    <source>
        <dbReference type="EMBL" id="CAD5124650.1"/>
    </source>
</evidence>